<feature type="region of interest" description="Disordered" evidence="1">
    <location>
        <begin position="144"/>
        <end position="174"/>
    </location>
</feature>
<accession>A0A314KY50</accession>
<proteinExistence type="predicted"/>
<name>A0A314KY50_NICAT</name>
<evidence type="ECO:0000313" key="2">
    <source>
        <dbReference type="EMBL" id="OIT34152.1"/>
    </source>
</evidence>
<organism evidence="2 3">
    <name type="scientific">Nicotiana attenuata</name>
    <name type="common">Coyote tobacco</name>
    <dbReference type="NCBI Taxonomy" id="49451"/>
    <lineage>
        <taxon>Eukaryota</taxon>
        <taxon>Viridiplantae</taxon>
        <taxon>Streptophyta</taxon>
        <taxon>Embryophyta</taxon>
        <taxon>Tracheophyta</taxon>
        <taxon>Spermatophyta</taxon>
        <taxon>Magnoliopsida</taxon>
        <taxon>eudicotyledons</taxon>
        <taxon>Gunneridae</taxon>
        <taxon>Pentapetalae</taxon>
        <taxon>asterids</taxon>
        <taxon>lamiids</taxon>
        <taxon>Solanales</taxon>
        <taxon>Solanaceae</taxon>
        <taxon>Nicotianoideae</taxon>
        <taxon>Nicotianeae</taxon>
        <taxon>Nicotiana</taxon>
    </lineage>
</organism>
<feature type="non-terminal residue" evidence="2">
    <location>
        <position position="192"/>
    </location>
</feature>
<dbReference type="EMBL" id="MJEQ01000758">
    <property type="protein sequence ID" value="OIT34152.1"/>
    <property type="molecule type" value="Genomic_DNA"/>
</dbReference>
<reference evidence="2" key="1">
    <citation type="submission" date="2016-11" db="EMBL/GenBank/DDBJ databases">
        <title>The genome of Nicotiana attenuata.</title>
        <authorList>
            <person name="Xu S."/>
            <person name="Brockmoeller T."/>
            <person name="Gaquerel E."/>
            <person name="Navarro A."/>
            <person name="Kuhl H."/>
            <person name="Gase K."/>
            <person name="Ling Z."/>
            <person name="Zhou W."/>
            <person name="Kreitzer C."/>
            <person name="Stanke M."/>
            <person name="Tang H."/>
            <person name="Lyons E."/>
            <person name="Pandey P."/>
            <person name="Pandey S.P."/>
            <person name="Timmermann B."/>
            <person name="Baldwin I.T."/>
        </authorList>
    </citation>
    <scope>NUCLEOTIDE SEQUENCE [LARGE SCALE GENOMIC DNA]</scope>
    <source>
        <strain evidence="2">UT</strain>
    </source>
</reference>
<evidence type="ECO:0000313" key="3">
    <source>
        <dbReference type="Proteomes" id="UP000187609"/>
    </source>
</evidence>
<feature type="region of interest" description="Disordered" evidence="1">
    <location>
        <begin position="1"/>
        <end position="26"/>
    </location>
</feature>
<feature type="compositionally biased region" description="Low complexity" evidence="1">
    <location>
        <begin position="14"/>
        <end position="26"/>
    </location>
</feature>
<dbReference type="Proteomes" id="UP000187609">
    <property type="component" value="Unassembled WGS sequence"/>
</dbReference>
<protein>
    <submittedName>
        <fullName evidence="2">Uncharacterized protein</fullName>
    </submittedName>
</protein>
<dbReference type="Gramene" id="OIT34152">
    <property type="protein sequence ID" value="OIT34152"/>
    <property type="gene ID" value="A4A49_64652"/>
</dbReference>
<keyword evidence="3" id="KW-1185">Reference proteome</keyword>
<comment type="caution">
    <text evidence="2">The sequence shown here is derived from an EMBL/GenBank/DDBJ whole genome shotgun (WGS) entry which is preliminary data.</text>
</comment>
<dbReference type="AlphaFoldDB" id="A0A314KY50"/>
<gene>
    <name evidence="2" type="ORF">A4A49_64652</name>
</gene>
<feature type="compositionally biased region" description="Basic and acidic residues" evidence="1">
    <location>
        <begin position="163"/>
        <end position="174"/>
    </location>
</feature>
<sequence>QEKPSPILSRTKNTITPPASLSPTLPTSGAVVGATSGTHISSNARTTLGGIPRNITVAPTLLQKRSYDMFGGGSNILQPSNVQLLNLSHPLNFPWNREYLVRIGKDIHSPKSLVGYTCSQPSHNKEGTYSEYADVQPLKEVVKDKENKQVASQGKEEAFEEPSPTRRNDTKVLDLKLVDNGKKYRVPDLNFP</sequence>
<feature type="non-terminal residue" evidence="2">
    <location>
        <position position="1"/>
    </location>
</feature>
<evidence type="ECO:0000256" key="1">
    <source>
        <dbReference type="SAM" id="MobiDB-lite"/>
    </source>
</evidence>